<dbReference type="InterPro" id="IPR007267">
    <property type="entry name" value="GtrA_DPMS_TM"/>
</dbReference>
<feature type="transmembrane region" description="Helical" evidence="5">
    <location>
        <begin position="85"/>
        <end position="109"/>
    </location>
</feature>
<dbReference type="EMBL" id="FWFK01000006">
    <property type="protein sequence ID" value="SLN65184.1"/>
    <property type="molecule type" value="Genomic_DNA"/>
</dbReference>
<evidence type="ECO:0000313" key="8">
    <source>
        <dbReference type="Proteomes" id="UP000193570"/>
    </source>
</evidence>
<comment type="subcellular location">
    <subcellularLocation>
        <location evidence="1">Membrane</location>
        <topology evidence="1">Multi-pass membrane protein</topology>
    </subcellularLocation>
</comment>
<dbReference type="Pfam" id="PF04138">
    <property type="entry name" value="GtrA_DPMS_TM"/>
    <property type="match status" value="1"/>
</dbReference>
<evidence type="ECO:0000256" key="4">
    <source>
        <dbReference type="ARBA" id="ARBA00023136"/>
    </source>
</evidence>
<evidence type="ECO:0000256" key="5">
    <source>
        <dbReference type="SAM" id="Phobius"/>
    </source>
</evidence>
<keyword evidence="3 5" id="KW-1133">Transmembrane helix</keyword>
<proteinExistence type="predicted"/>
<protein>
    <submittedName>
        <fullName evidence="7">GtrA-like protein</fullName>
    </submittedName>
</protein>
<reference evidence="7 8" key="1">
    <citation type="submission" date="2017-03" db="EMBL/GenBank/DDBJ databases">
        <authorList>
            <person name="Afonso C.L."/>
            <person name="Miller P.J."/>
            <person name="Scott M.A."/>
            <person name="Spackman E."/>
            <person name="Goraichik I."/>
            <person name="Dimitrov K.M."/>
            <person name="Suarez D.L."/>
            <person name="Swayne D.E."/>
        </authorList>
    </citation>
    <scope>NUCLEOTIDE SEQUENCE [LARGE SCALE GENOMIC DNA]</scope>
    <source>
        <strain evidence="7 8">CECT 8625</strain>
    </source>
</reference>
<evidence type="ECO:0000256" key="1">
    <source>
        <dbReference type="ARBA" id="ARBA00004141"/>
    </source>
</evidence>
<dbReference type="RefSeq" id="WP_085793008.1">
    <property type="nucleotide sequence ID" value="NZ_FWFK01000006.1"/>
</dbReference>
<feature type="transmembrane region" description="Helical" evidence="5">
    <location>
        <begin position="44"/>
        <end position="65"/>
    </location>
</feature>
<evidence type="ECO:0000313" key="7">
    <source>
        <dbReference type="EMBL" id="SLN65184.1"/>
    </source>
</evidence>
<feature type="transmembrane region" description="Helical" evidence="5">
    <location>
        <begin position="115"/>
        <end position="134"/>
    </location>
</feature>
<evidence type="ECO:0000259" key="6">
    <source>
        <dbReference type="Pfam" id="PF04138"/>
    </source>
</evidence>
<accession>A0A1X6ZYX3</accession>
<gene>
    <name evidence="7" type="ORF">ROJ8625_03323</name>
</gene>
<dbReference type="NCBIfam" id="NF037976">
    <property type="entry name" value="gtrA_1"/>
    <property type="match status" value="1"/>
</dbReference>
<keyword evidence="2 5" id="KW-0812">Transmembrane</keyword>
<evidence type="ECO:0000256" key="2">
    <source>
        <dbReference type="ARBA" id="ARBA00022692"/>
    </source>
</evidence>
<dbReference type="GO" id="GO:0000271">
    <property type="term" value="P:polysaccharide biosynthetic process"/>
    <property type="evidence" value="ECO:0007669"/>
    <property type="project" value="InterPro"/>
</dbReference>
<organism evidence="7 8">
    <name type="scientific">Roseivivax jejudonensis</name>
    <dbReference type="NCBI Taxonomy" id="1529041"/>
    <lineage>
        <taxon>Bacteria</taxon>
        <taxon>Pseudomonadati</taxon>
        <taxon>Pseudomonadota</taxon>
        <taxon>Alphaproteobacteria</taxon>
        <taxon>Rhodobacterales</taxon>
        <taxon>Roseobacteraceae</taxon>
        <taxon>Roseivivax</taxon>
    </lineage>
</organism>
<dbReference type="OrthoDB" id="565050at2"/>
<keyword evidence="8" id="KW-1185">Reference proteome</keyword>
<evidence type="ECO:0000256" key="3">
    <source>
        <dbReference type="ARBA" id="ARBA00022989"/>
    </source>
</evidence>
<sequence>MARRSIPHRGLRDAHPFVRYAAAAAICVATNLAAQEAVVQAAPGAPLMVSIVIGTGVGFLVKHVIDKTWTFREPYITPAAEARRITLSGLFSVLTTVIFWGFELGFYVIWGTDAAKYTGAVLGLGIGYVVKYMLDRRMVFREATV</sequence>
<keyword evidence="4 5" id="KW-0472">Membrane</keyword>
<dbReference type="GO" id="GO:0016020">
    <property type="term" value="C:membrane"/>
    <property type="evidence" value="ECO:0007669"/>
    <property type="project" value="UniProtKB-SubCell"/>
</dbReference>
<feature type="domain" description="GtrA/DPMS transmembrane" evidence="6">
    <location>
        <begin position="19"/>
        <end position="140"/>
    </location>
</feature>
<name>A0A1X6ZYX3_9RHOB</name>
<dbReference type="AlphaFoldDB" id="A0A1X6ZYX3"/>
<dbReference type="Proteomes" id="UP000193570">
    <property type="component" value="Unassembled WGS sequence"/>
</dbReference>